<dbReference type="InParanoid" id="D8LG36"/>
<evidence type="ECO:0000256" key="1">
    <source>
        <dbReference type="SAM" id="SignalP"/>
    </source>
</evidence>
<proteinExistence type="predicted"/>
<evidence type="ECO:0000313" key="3">
    <source>
        <dbReference type="Proteomes" id="UP000002630"/>
    </source>
</evidence>
<evidence type="ECO:0000313" key="2">
    <source>
        <dbReference type="EMBL" id="CBN78935.1"/>
    </source>
</evidence>
<sequence>MSSLFRRNASQPLFLCISCALLGSCSQFGKGRKQDTLGNHAITCSTVMPVDFYGRRLTPDDESDPLHVACSFEILKEDA</sequence>
<organism evidence="2 3">
    <name type="scientific">Ectocarpus siliculosus</name>
    <name type="common">Brown alga</name>
    <name type="synonym">Conferva siliculosa</name>
    <dbReference type="NCBI Taxonomy" id="2880"/>
    <lineage>
        <taxon>Eukaryota</taxon>
        <taxon>Sar</taxon>
        <taxon>Stramenopiles</taxon>
        <taxon>Ochrophyta</taxon>
        <taxon>PX clade</taxon>
        <taxon>Phaeophyceae</taxon>
        <taxon>Ectocarpales</taxon>
        <taxon>Ectocarpaceae</taxon>
        <taxon>Ectocarpus</taxon>
    </lineage>
</organism>
<feature type="chain" id="PRO_5003117080" description="Secreted protein" evidence="1">
    <location>
        <begin position="32"/>
        <end position="79"/>
    </location>
</feature>
<dbReference type="EMBL" id="FN649748">
    <property type="protein sequence ID" value="CBN78935.1"/>
    <property type="molecule type" value="Genomic_DNA"/>
</dbReference>
<protein>
    <recommendedName>
        <fullName evidence="4">Secreted protein</fullName>
    </recommendedName>
</protein>
<evidence type="ECO:0008006" key="4">
    <source>
        <dbReference type="Google" id="ProtNLM"/>
    </source>
</evidence>
<dbReference type="EMBL" id="FN648120">
    <property type="protein sequence ID" value="CBN78935.1"/>
    <property type="molecule type" value="Genomic_DNA"/>
</dbReference>
<gene>
    <name evidence="2" type="ORF">Esi_0157_0021</name>
</gene>
<keyword evidence="1" id="KW-0732">Signal</keyword>
<name>D8LG36_ECTSI</name>
<dbReference type="Proteomes" id="UP000002630">
    <property type="component" value="Linkage Group LG23"/>
</dbReference>
<reference evidence="2 3" key="1">
    <citation type="journal article" date="2010" name="Nature">
        <title>The Ectocarpus genome and the independent evolution of multicellularity in brown algae.</title>
        <authorList>
            <person name="Cock J.M."/>
            <person name="Sterck L."/>
            <person name="Rouze P."/>
            <person name="Scornet D."/>
            <person name="Allen A.E."/>
            <person name="Amoutzias G."/>
            <person name="Anthouard V."/>
            <person name="Artiguenave F."/>
            <person name="Aury J.M."/>
            <person name="Badger J.H."/>
            <person name="Beszteri B."/>
            <person name="Billiau K."/>
            <person name="Bonnet E."/>
            <person name="Bothwell J.H."/>
            <person name="Bowler C."/>
            <person name="Boyen C."/>
            <person name="Brownlee C."/>
            <person name="Carrano C.J."/>
            <person name="Charrier B."/>
            <person name="Cho G.Y."/>
            <person name="Coelho S.M."/>
            <person name="Collen J."/>
            <person name="Corre E."/>
            <person name="Da Silva C."/>
            <person name="Delage L."/>
            <person name="Delaroque N."/>
            <person name="Dittami S.M."/>
            <person name="Doulbeau S."/>
            <person name="Elias M."/>
            <person name="Farnham G."/>
            <person name="Gachon C.M."/>
            <person name="Gschloessl B."/>
            <person name="Heesch S."/>
            <person name="Jabbari K."/>
            <person name="Jubin C."/>
            <person name="Kawai H."/>
            <person name="Kimura K."/>
            <person name="Kloareg B."/>
            <person name="Kupper F.C."/>
            <person name="Lang D."/>
            <person name="Le Bail A."/>
            <person name="Leblanc C."/>
            <person name="Lerouge P."/>
            <person name="Lohr M."/>
            <person name="Lopez P.J."/>
            <person name="Martens C."/>
            <person name="Maumus F."/>
            <person name="Michel G."/>
            <person name="Miranda-Saavedra D."/>
            <person name="Morales J."/>
            <person name="Moreau H."/>
            <person name="Motomura T."/>
            <person name="Nagasato C."/>
            <person name="Napoli C.A."/>
            <person name="Nelson D.R."/>
            <person name="Nyvall-Collen P."/>
            <person name="Peters A.F."/>
            <person name="Pommier C."/>
            <person name="Potin P."/>
            <person name="Poulain J."/>
            <person name="Quesneville H."/>
            <person name="Read B."/>
            <person name="Rensing S.A."/>
            <person name="Ritter A."/>
            <person name="Rousvoal S."/>
            <person name="Samanta M."/>
            <person name="Samson G."/>
            <person name="Schroeder D.C."/>
            <person name="Segurens B."/>
            <person name="Strittmatter M."/>
            <person name="Tonon T."/>
            <person name="Tregear J.W."/>
            <person name="Valentin K."/>
            <person name="von Dassow P."/>
            <person name="Yamagishi T."/>
            <person name="Van de Peer Y."/>
            <person name="Wincker P."/>
        </authorList>
    </citation>
    <scope>NUCLEOTIDE SEQUENCE [LARGE SCALE GENOMIC DNA]</scope>
    <source>
        <strain evidence="3">Ec32 / CCAP1310/4</strain>
    </source>
</reference>
<dbReference type="PROSITE" id="PS51257">
    <property type="entry name" value="PROKAR_LIPOPROTEIN"/>
    <property type="match status" value="1"/>
</dbReference>
<accession>D8LG36</accession>
<feature type="signal peptide" evidence="1">
    <location>
        <begin position="1"/>
        <end position="31"/>
    </location>
</feature>
<dbReference type="AlphaFoldDB" id="D8LG36"/>
<keyword evidence="3" id="KW-1185">Reference proteome</keyword>